<dbReference type="Gene3D" id="2.130.10.10">
    <property type="entry name" value="YVTN repeat-like/Quinoprotein amine dehydrogenase"/>
    <property type="match status" value="2"/>
</dbReference>
<dbReference type="PROSITE" id="PS50082">
    <property type="entry name" value="WD_REPEATS_2"/>
    <property type="match status" value="2"/>
</dbReference>
<feature type="repeat" description="WD" evidence="3">
    <location>
        <begin position="657"/>
        <end position="698"/>
    </location>
</feature>
<keyword evidence="1 3" id="KW-0853">WD repeat</keyword>
<keyword evidence="2" id="KW-0677">Repeat</keyword>
<proteinExistence type="predicted"/>
<dbReference type="GO" id="GO:0032040">
    <property type="term" value="C:small-subunit processome"/>
    <property type="evidence" value="ECO:0007669"/>
    <property type="project" value="InterPro"/>
</dbReference>
<keyword evidence="4" id="KW-0175">Coiled coil</keyword>
<dbReference type="GO" id="GO:0034388">
    <property type="term" value="C:Pwp2p-containing subcomplex of 90S preribosome"/>
    <property type="evidence" value="ECO:0007669"/>
    <property type="project" value="TreeGrafter"/>
</dbReference>
<feature type="domain" description="WDR36/Utp21 N-terminal" evidence="7">
    <location>
        <begin position="112"/>
        <end position="412"/>
    </location>
</feature>
<gene>
    <name evidence="8" type="ORF">PROFUN_07663</name>
</gene>
<evidence type="ECO:0000259" key="6">
    <source>
        <dbReference type="Pfam" id="PF04192"/>
    </source>
</evidence>
<evidence type="ECO:0000256" key="1">
    <source>
        <dbReference type="ARBA" id="ARBA00022574"/>
    </source>
</evidence>
<evidence type="ECO:0000313" key="9">
    <source>
        <dbReference type="Proteomes" id="UP000241769"/>
    </source>
</evidence>
<dbReference type="STRING" id="1890364.A0A2P6MM30"/>
<feature type="compositionally biased region" description="Polar residues" evidence="5">
    <location>
        <begin position="63"/>
        <end position="72"/>
    </location>
</feature>
<dbReference type="Pfam" id="PF25168">
    <property type="entry name" value="Beta-prop_WDR36-Utp21_2nd"/>
    <property type="match status" value="1"/>
</dbReference>
<dbReference type="InterPro" id="IPR019775">
    <property type="entry name" value="WD40_repeat_CS"/>
</dbReference>
<name>A0A2P6MM30_9EUKA</name>
<dbReference type="InParanoid" id="A0A2P6MM30"/>
<evidence type="ECO:0000256" key="5">
    <source>
        <dbReference type="SAM" id="MobiDB-lite"/>
    </source>
</evidence>
<accession>A0A2P6MM30</accession>
<keyword evidence="9" id="KW-1185">Reference proteome</keyword>
<dbReference type="PANTHER" id="PTHR22840">
    <property type="entry name" value="WD REPEAT-CONTAINING PROTEIN 36"/>
    <property type="match status" value="1"/>
</dbReference>
<dbReference type="InterPro" id="IPR007319">
    <property type="entry name" value="WDR36/Utp21_C"/>
</dbReference>
<comment type="caution">
    <text evidence="8">The sequence shown here is derived from an EMBL/GenBank/DDBJ whole genome shotgun (WGS) entry which is preliminary data.</text>
</comment>
<dbReference type="PROSITE" id="PS50294">
    <property type="entry name" value="WD_REPEATS_REGION"/>
    <property type="match status" value="2"/>
</dbReference>
<dbReference type="SUPFAM" id="SSF50978">
    <property type="entry name" value="WD40 repeat-like"/>
    <property type="match status" value="3"/>
</dbReference>
<evidence type="ECO:0000256" key="4">
    <source>
        <dbReference type="SAM" id="Coils"/>
    </source>
</evidence>
<dbReference type="FunCoup" id="A0A2P6MM30">
    <property type="interactions" value="797"/>
</dbReference>
<dbReference type="InterPro" id="IPR020472">
    <property type="entry name" value="WD40_PAC1"/>
</dbReference>
<feature type="region of interest" description="Disordered" evidence="5">
    <location>
        <begin position="1"/>
        <end position="75"/>
    </location>
</feature>
<dbReference type="OrthoDB" id="10250769at2759"/>
<feature type="domain" description="WDR36/Utp21 C-terminal" evidence="6">
    <location>
        <begin position="831"/>
        <end position="1019"/>
    </location>
</feature>
<dbReference type="AlphaFoldDB" id="A0A2P6MM30"/>
<dbReference type="Proteomes" id="UP000241769">
    <property type="component" value="Unassembled WGS sequence"/>
</dbReference>
<feature type="compositionally biased region" description="Basic and acidic residues" evidence="5">
    <location>
        <begin position="1"/>
        <end position="39"/>
    </location>
</feature>
<dbReference type="InterPro" id="IPR059157">
    <property type="entry name" value="WDR36-Utp21_N"/>
</dbReference>
<reference evidence="8 9" key="1">
    <citation type="journal article" date="2018" name="Genome Biol. Evol.">
        <title>Multiple Roots of Fruiting Body Formation in Amoebozoa.</title>
        <authorList>
            <person name="Hillmann F."/>
            <person name="Forbes G."/>
            <person name="Novohradska S."/>
            <person name="Ferling I."/>
            <person name="Riege K."/>
            <person name="Groth M."/>
            <person name="Westermann M."/>
            <person name="Marz M."/>
            <person name="Spaller T."/>
            <person name="Winckler T."/>
            <person name="Schaap P."/>
            <person name="Glockner G."/>
        </authorList>
    </citation>
    <scope>NUCLEOTIDE SEQUENCE [LARGE SCALE GENOMIC DNA]</scope>
    <source>
        <strain evidence="8 9">Jena</strain>
    </source>
</reference>
<dbReference type="Pfam" id="PF04192">
    <property type="entry name" value="Utp21"/>
    <property type="match status" value="1"/>
</dbReference>
<sequence length="1023" mass="115144">MNVFTRREPVAERRERLNEDAPRIVRKDRGDHYKNDNPKRKGPNAKVEPAKKRRLDKEKKSKTILQANNKNSVPDEMEKKETIKITGLFSPIGMVGQVSSGVPFILRSKTLTLSIGRSLQVRNLEKLAVVGTSPLLPADITCMEQSSTHGLIVAAGPILYNIKTNLIVRQSEPHVSGFLQLLLLGPYCVSISEGQTNALLWSPKLKAADRIKFDPNFQPTCMLHPPTYMNKVLFASANGGLQLWNIVTRTLIYKFQNVLKEEKADYGERSTAERLTTSQLLGTHKEEKRNMKITCMASSGVLDVVAIGFSDGSIVVHHLKKDATIVRFHQVEGEVTTLSFRLGGEALLASGTTKGSIVIWDLDKKCVRNIVQNAHQSPSGELGSVTSIRFLPGQPIMYTTAFDNSIKCWIFDSPDGKCRLFKEASGHSAPIEEIKWYDGENPGVISSSKDMSLRLHSQRNVHQKIFFGPGSKYALESSAHVRKIPPIAKFDFSVRTEDRWPSVVALHEDSNVLRTWDILHMNAGKHQLPVHTTPTTVAVSLCGNFAFVGLVDGRVKRFNIQSGKYRNDYSISKRPGHSAPVTGISSDTMNDKLITCSIDGTIKFWDLHSGDLKHVIEVNEPISSMYFHKGNELLAVVCDDLNIRIYDIQTRNLVRLLGGNKSQITSMVMSPDGRLIISGSADNTIRTWDIPSGKLVDIFSVDSPVVSMCFNPSGSRLVTAHSGSSHLLLWVNLLFYGDITLAPVKETVEKRKYTTLHDNNRPEMKVKIDETEEEVELKEEDVKEEEEEIDQMNREDDEFVTTAEDQIEKEIRRRVQAKIKKDKERKVNNEQRTDDLITFSDLPSSAWSSIVHIDTIKERNKPKETVSKKIKNAPFFLPVQSGLNPQFKVEEQATESRIRSVAPTELSPFARLLVDGRYSEGIDFLKELTPSGVDFNILMLNGTEEMAAFLMMLHYQLNMNTSFELVQAYMSSFLKHHSDTVLMNEEMHSQVVSLKEAQDTHWQRLQSLFNMNSCLLNFFCGNQ</sequence>
<dbReference type="InterPro" id="IPR015943">
    <property type="entry name" value="WD40/YVTN_repeat-like_dom_sf"/>
</dbReference>
<dbReference type="PROSITE" id="PS00678">
    <property type="entry name" value="WD_REPEATS_1"/>
    <property type="match status" value="2"/>
</dbReference>
<protein>
    <submittedName>
        <fullName evidence="8">WD repeat domain 36</fullName>
    </submittedName>
</protein>
<evidence type="ECO:0000313" key="8">
    <source>
        <dbReference type="EMBL" id="PRP72763.1"/>
    </source>
</evidence>
<evidence type="ECO:0000256" key="3">
    <source>
        <dbReference type="PROSITE-ProRule" id="PRU00221"/>
    </source>
</evidence>
<dbReference type="GO" id="GO:0006364">
    <property type="term" value="P:rRNA processing"/>
    <property type="evidence" value="ECO:0007669"/>
    <property type="project" value="InterPro"/>
</dbReference>
<dbReference type="PRINTS" id="PR00320">
    <property type="entry name" value="GPROTEINBRPT"/>
</dbReference>
<dbReference type="EMBL" id="MDYQ01000812">
    <property type="protein sequence ID" value="PRP72763.1"/>
    <property type="molecule type" value="Genomic_DNA"/>
</dbReference>
<dbReference type="PANTHER" id="PTHR22840:SF12">
    <property type="entry name" value="WD REPEAT-CONTAINING PROTEIN 36"/>
    <property type="match status" value="1"/>
</dbReference>
<feature type="repeat" description="WD" evidence="3">
    <location>
        <begin position="574"/>
        <end position="615"/>
    </location>
</feature>
<dbReference type="InterPro" id="IPR001680">
    <property type="entry name" value="WD40_rpt"/>
</dbReference>
<feature type="coiled-coil region" evidence="4">
    <location>
        <begin position="761"/>
        <end position="802"/>
    </location>
</feature>
<organism evidence="8 9">
    <name type="scientific">Planoprotostelium fungivorum</name>
    <dbReference type="NCBI Taxonomy" id="1890364"/>
    <lineage>
        <taxon>Eukaryota</taxon>
        <taxon>Amoebozoa</taxon>
        <taxon>Evosea</taxon>
        <taxon>Variosea</taxon>
        <taxon>Cavosteliida</taxon>
        <taxon>Cavosteliaceae</taxon>
        <taxon>Planoprotostelium</taxon>
    </lineage>
</organism>
<evidence type="ECO:0000256" key="2">
    <source>
        <dbReference type="ARBA" id="ARBA00022737"/>
    </source>
</evidence>
<dbReference type="SMART" id="SM00320">
    <property type="entry name" value="WD40"/>
    <property type="match status" value="9"/>
</dbReference>
<dbReference type="Pfam" id="PF25171">
    <property type="entry name" value="Beta-prop_WDR36-Utp21_1st"/>
    <property type="match status" value="1"/>
</dbReference>
<dbReference type="InterPro" id="IPR036322">
    <property type="entry name" value="WD40_repeat_dom_sf"/>
</dbReference>
<evidence type="ECO:0000259" key="7">
    <source>
        <dbReference type="Pfam" id="PF25171"/>
    </source>
</evidence>